<dbReference type="RefSeq" id="WP_057855515.1">
    <property type="nucleotide sequence ID" value="NZ_LLXX01000229.1"/>
</dbReference>
<comment type="caution">
    <text evidence="1">The sequence shown here is derived from an EMBL/GenBank/DDBJ whole genome shotgun (WGS) entry which is preliminary data.</text>
</comment>
<evidence type="ECO:0000313" key="1">
    <source>
        <dbReference type="EMBL" id="KRQ92689.1"/>
    </source>
</evidence>
<evidence type="ECO:0008006" key="3">
    <source>
        <dbReference type="Google" id="ProtNLM"/>
    </source>
</evidence>
<dbReference type="EMBL" id="LLXX01000229">
    <property type="protein sequence ID" value="KRQ92689.1"/>
    <property type="molecule type" value="Genomic_DNA"/>
</dbReference>
<evidence type="ECO:0000313" key="2">
    <source>
        <dbReference type="Proteomes" id="UP000051913"/>
    </source>
</evidence>
<dbReference type="AlphaFoldDB" id="A0A0R3KVD1"/>
<protein>
    <recommendedName>
        <fullName evidence="3">HTH arsR-type domain-containing protein</fullName>
    </recommendedName>
</protein>
<sequence length="59" mass="6935">MLKDRENILNALREKPLKAYQLMRRANLPNEEACQSLLLKMRDEGLVKFDIHKGLWLIG</sequence>
<dbReference type="Proteomes" id="UP000051913">
    <property type="component" value="Unassembled WGS sequence"/>
</dbReference>
<dbReference type="InterPro" id="IPR036388">
    <property type="entry name" value="WH-like_DNA-bd_sf"/>
</dbReference>
<gene>
    <name evidence="1" type="ORF">CP49_33120</name>
</gene>
<name>A0A0R3KVD1_9BRAD</name>
<accession>A0A0R3KVD1</accession>
<reference evidence="1 2" key="1">
    <citation type="submission" date="2014-03" db="EMBL/GenBank/DDBJ databases">
        <title>Bradyrhizobium valentinum sp. nov., isolated from effective nodules of Lupinus mariae-josephae, a lupine endemic of basic-lime soils in Eastern Spain.</title>
        <authorList>
            <person name="Duran D."/>
            <person name="Rey L."/>
            <person name="Navarro A."/>
            <person name="Busquets A."/>
            <person name="Imperial J."/>
            <person name="Ruiz-Argueso T."/>
        </authorList>
    </citation>
    <scope>NUCLEOTIDE SEQUENCE [LARGE SCALE GENOMIC DNA]</scope>
    <source>
        <strain evidence="1 2">LmjM3</strain>
    </source>
</reference>
<proteinExistence type="predicted"/>
<organism evidence="1 2">
    <name type="scientific">Bradyrhizobium valentinum</name>
    <dbReference type="NCBI Taxonomy" id="1518501"/>
    <lineage>
        <taxon>Bacteria</taxon>
        <taxon>Pseudomonadati</taxon>
        <taxon>Pseudomonadota</taxon>
        <taxon>Alphaproteobacteria</taxon>
        <taxon>Hyphomicrobiales</taxon>
        <taxon>Nitrobacteraceae</taxon>
        <taxon>Bradyrhizobium</taxon>
    </lineage>
</organism>
<dbReference type="OrthoDB" id="8244303at2"/>
<dbReference type="Gene3D" id="1.10.10.10">
    <property type="entry name" value="Winged helix-like DNA-binding domain superfamily/Winged helix DNA-binding domain"/>
    <property type="match status" value="1"/>
</dbReference>
<keyword evidence="2" id="KW-1185">Reference proteome</keyword>